<dbReference type="EMBL" id="QRCM01000001">
    <property type="protein sequence ID" value="TXG90321.1"/>
    <property type="molecule type" value="Genomic_DNA"/>
</dbReference>
<accession>A0A6P2CF25</accession>
<reference evidence="1 2" key="1">
    <citation type="submission" date="2018-07" db="EMBL/GenBank/DDBJ databases">
        <title>Genome sequence of Rhodococcus rhodnii ATCC 35071 from Rhodnius prolixus.</title>
        <authorList>
            <person name="Patel V."/>
            <person name="Vogel K.J."/>
        </authorList>
    </citation>
    <scope>NUCLEOTIDE SEQUENCE [LARGE SCALE GENOMIC DNA]</scope>
    <source>
        <strain evidence="1 2">ATCC 35071</strain>
    </source>
</reference>
<protein>
    <submittedName>
        <fullName evidence="1">Uncharacterized protein</fullName>
    </submittedName>
</protein>
<comment type="caution">
    <text evidence="1">The sequence shown here is derived from an EMBL/GenBank/DDBJ whole genome shotgun (WGS) entry which is preliminary data.</text>
</comment>
<sequence length="70" mass="8145">MRWPWSKDVTAARRQAEIAAEVHAHSVKLRIESECERREAKQVATNWRRELERNGWTEMLIEAWGGGGGR</sequence>
<dbReference type="Pfam" id="PF24596">
    <property type="entry name" value="DUF7620"/>
    <property type="match status" value="1"/>
</dbReference>
<dbReference type="AlphaFoldDB" id="A0A6P2CF25"/>
<organism evidence="1 2">
    <name type="scientific">Rhodococcus rhodnii</name>
    <dbReference type="NCBI Taxonomy" id="38312"/>
    <lineage>
        <taxon>Bacteria</taxon>
        <taxon>Bacillati</taxon>
        <taxon>Actinomycetota</taxon>
        <taxon>Actinomycetes</taxon>
        <taxon>Mycobacteriales</taxon>
        <taxon>Nocardiaceae</taxon>
        <taxon>Rhodococcus</taxon>
    </lineage>
</organism>
<gene>
    <name evidence="1" type="ORF">DW322_08900</name>
</gene>
<evidence type="ECO:0000313" key="1">
    <source>
        <dbReference type="EMBL" id="TXG90321.1"/>
    </source>
</evidence>
<dbReference type="Proteomes" id="UP000471120">
    <property type="component" value="Unassembled WGS sequence"/>
</dbReference>
<dbReference type="InterPro" id="IPR056037">
    <property type="entry name" value="DUF7620"/>
</dbReference>
<proteinExistence type="predicted"/>
<name>A0A6P2CF25_9NOCA</name>
<dbReference type="RefSeq" id="WP_010836774.1">
    <property type="nucleotide sequence ID" value="NZ_QRCM01000001.1"/>
</dbReference>
<evidence type="ECO:0000313" key="2">
    <source>
        <dbReference type="Proteomes" id="UP000471120"/>
    </source>
</evidence>